<dbReference type="PANTHER" id="PTHR32552:SF68">
    <property type="entry name" value="FERRICHROME OUTER MEMBRANE TRANSPORTER_PHAGE RECEPTOR"/>
    <property type="match status" value="1"/>
</dbReference>
<dbReference type="CDD" id="cd01347">
    <property type="entry name" value="ligand_gated_channel"/>
    <property type="match status" value="1"/>
</dbReference>
<evidence type="ECO:0000256" key="15">
    <source>
        <dbReference type="PROSITE-ProRule" id="PRU10143"/>
    </source>
</evidence>
<evidence type="ECO:0000259" key="19">
    <source>
        <dbReference type="Pfam" id="PF00593"/>
    </source>
</evidence>
<dbReference type="GO" id="GO:0015891">
    <property type="term" value="P:siderophore transport"/>
    <property type="evidence" value="ECO:0007669"/>
    <property type="project" value="InterPro"/>
</dbReference>
<keyword evidence="12" id="KW-0675">Receptor</keyword>
<evidence type="ECO:0000256" key="9">
    <source>
        <dbReference type="ARBA" id="ARBA00023065"/>
    </source>
</evidence>
<evidence type="ECO:0000256" key="14">
    <source>
        <dbReference type="PROSITE-ProRule" id="PRU01360"/>
    </source>
</evidence>
<feature type="signal peptide" evidence="18">
    <location>
        <begin position="1"/>
        <end position="27"/>
    </location>
</feature>
<keyword evidence="7 18" id="KW-0732">Signal</keyword>
<evidence type="ECO:0000256" key="6">
    <source>
        <dbReference type="ARBA" id="ARBA00022692"/>
    </source>
</evidence>
<dbReference type="InterPro" id="IPR010917">
    <property type="entry name" value="TonB_rcpt_CS"/>
</dbReference>
<evidence type="ECO:0000256" key="8">
    <source>
        <dbReference type="ARBA" id="ARBA00023004"/>
    </source>
</evidence>
<dbReference type="OrthoDB" id="127311at2"/>
<feature type="chain" id="PRO_5009254466" evidence="18">
    <location>
        <begin position="28"/>
        <end position="711"/>
    </location>
</feature>
<evidence type="ECO:0000256" key="3">
    <source>
        <dbReference type="ARBA" id="ARBA00022448"/>
    </source>
</evidence>
<dbReference type="InterPro" id="IPR039426">
    <property type="entry name" value="TonB-dep_rcpt-like"/>
</dbReference>
<feature type="short sequence motif" description="TonB box" evidence="15">
    <location>
        <begin position="38"/>
        <end position="44"/>
    </location>
</feature>
<dbReference type="GO" id="GO:0038023">
    <property type="term" value="F:signaling receptor activity"/>
    <property type="evidence" value="ECO:0007669"/>
    <property type="project" value="InterPro"/>
</dbReference>
<evidence type="ECO:0000256" key="5">
    <source>
        <dbReference type="ARBA" id="ARBA00022496"/>
    </source>
</evidence>
<dbReference type="RefSeq" id="WP_092283683.1">
    <property type="nucleotide sequence ID" value="NZ_LT629763.1"/>
</dbReference>
<comment type="similarity">
    <text evidence="2 14 17">Belongs to the TonB-dependent receptor family.</text>
</comment>
<name>A0A1H1MGY5_9GAMM</name>
<evidence type="ECO:0000256" key="7">
    <source>
        <dbReference type="ARBA" id="ARBA00022729"/>
    </source>
</evidence>
<dbReference type="InterPro" id="IPR012910">
    <property type="entry name" value="Plug_dom"/>
</dbReference>
<keyword evidence="9" id="KW-0406">Ion transport</keyword>
<keyword evidence="4 14" id="KW-1134">Transmembrane beta strand</keyword>
<keyword evidence="6 14" id="KW-0812">Transmembrane</keyword>
<dbReference type="Gene3D" id="2.170.130.10">
    <property type="entry name" value="TonB-dependent receptor, plug domain"/>
    <property type="match status" value="1"/>
</dbReference>
<dbReference type="NCBIfam" id="TIGR01783">
    <property type="entry name" value="TonB-siderophor"/>
    <property type="match status" value="1"/>
</dbReference>
<evidence type="ECO:0000256" key="12">
    <source>
        <dbReference type="ARBA" id="ARBA00023170"/>
    </source>
</evidence>
<dbReference type="InterPro" id="IPR036942">
    <property type="entry name" value="Beta-barrel_TonB_sf"/>
</dbReference>
<keyword evidence="10 15" id="KW-0798">TonB box</keyword>
<evidence type="ECO:0000256" key="10">
    <source>
        <dbReference type="ARBA" id="ARBA00023077"/>
    </source>
</evidence>
<evidence type="ECO:0000256" key="18">
    <source>
        <dbReference type="SAM" id="SignalP"/>
    </source>
</evidence>
<sequence>MNVQPLFRHTLLATAIASASYFPTAQAQQEVQEQQLDSMTVYGSTYRNTATKTQLSPEETPQGISVIDEQALEARDADSVAEALRYTPGVNTELRGGAVSRLDLFNIRGFINYQNFYDGLPLLYNDWNLQTQIDMQAVQQVEVFKGPTSSLYGAMPPGGMVNLISKKPLPDAYNSVELSVGTNKLKEVTFDSAGQLGSSDLTYRFNGLANSSDGQAETSENERLMLAPSVDWQMSDDTLINLNAYYQKDPDMGIYTTLPAQGLFQDNINGDLDEDAYSGDADWNTYEREVLMLGYKIDHQISDNWNFLQNFRYQHGDAYQENTYTTGLAADQRTLGRRAYLTDETTEGFAVDNQLSGIVITGAAEHNLLLGVDYTKMESDIGYEDAAAPSIDIYNPDHHQIVGSALDFAASGYSSQFTLEKEQIGVYFQDQLRIGQWVLIAGGRYDTFESREHGLQYGANVDGKIDQNNTSWRAGALYEFSNGLSPFISYAESFEPVGGLDRLGQTYEPSTAKQWETGIKYSTPNKQTTGSIALYRIDKENVLTRDPNGTPYDKIQAGEVRSQGIELEARSQLTRNLNLMASYNYQDVEVTKDNSGLQGKTPVWVPDQTFSTWASYDVFNGPLAGLTLGGGVRYIGEAELDALNSDTVPSATLVDASIGYDLSGLSSAMDGASVKLTANNLFNERYYSCYDGLNCWFGAERSVQASVRYDF</sequence>
<dbReference type="SUPFAM" id="SSF56935">
    <property type="entry name" value="Porins"/>
    <property type="match status" value="1"/>
</dbReference>
<organism evidence="21 22">
    <name type="scientific">Halopseudomonas sabulinigri</name>
    <dbReference type="NCBI Taxonomy" id="472181"/>
    <lineage>
        <taxon>Bacteria</taxon>
        <taxon>Pseudomonadati</taxon>
        <taxon>Pseudomonadota</taxon>
        <taxon>Gammaproteobacteria</taxon>
        <taxon>Pseudomonadales</taxon>
        <taxon>Pseudomonadaceae</taxon>
        <taxon>Halopseudomonas</taxon>
    </lineage>
</organism>
<evidence type="ECO:0000256" key="2">
    <source>
        <dbReference type="ARBA" id="ARBA00009810"/>
    </source>
</evidence>
<evidence type="ECO:0000256" key="13">
    <source>
        <dbReference type="ARBA" id="ARBA00023237"/>
    </source>
</evidence>
<evidence type="ECO:0000313" key="21">
    <source>
        <dbReference type="EMBL" id="SDR85862.1"/>
    </source>
</evidence>
<dbReference type="PROSITE" id="PS52016">
    <property type="entry name" value="TONB_DEPENDENT_REC_3"/>
    <property type="match status" value="1"/>
</dbReference>
<evidence type="ECO:0000259" key="20">
    <source>
        <dbReference type="Pfam" id="PF07715"/>
    </source>
</evidence>
<evidence type="ECO:0000256" key="16">
    <source>
        <dbReference type="PROSITE-ProRule" id="PRU10144"/>
    </source>
</evidence>
<dbReference type="PROSITE" id="PS01156">
    <property type="entry name" value="TONB_DEPENDENT_REC_2"/>
    <property type="match status" value="1"/>
</dbReference>
<dbReference type="InterPro" id="IPR000531">
    <property type="entry name" value="Beta-barrel_TonB"/>
</dbReference>
<feature type="short sequence motif" description="TonB C-terminal box" evidence="16">
    <location>
        <begin position="694"/>
        <end position="711"/>
    </location>
</feature>
<keyword evidence="5" id="KW-0410">Iron transport</keyword>
<dbReference type="Gene3D" id="2.40.170.20">
    <property type="entry name" value="TonB-dependent receptor, beta-barrel domain"/>
    <property type="match status" value="1"/>
</dbReference>
<dbReference type="EMBL" id="LT629763">
    <property type="protein sequence ID" value="SDR85862.1"/>
    <property type="molecule type" value="Genomic_DNA"/>
</dbReference>
<keyword evidence="3 14" id="KW-0813">Transport</keyword>
<gene>
    <name evidence="21" type="ORF">SAMN05216271_0583</name>
</gene>
<accession>A0A1H1MGY5</accession>
<dbReference type="InterPro" id="IPR010105">
    <property type="entry name" value="TonB_sidphr_rcpt"/>
</dbReference>
<evidence type="ECO:0000256" key="4">
    <source>
        <dbReference type="ARBA" id="ARBA00022452"/>
    </source>
</evidence>
<keyword evidence="11 14" id="KW-0472">Membrane</keyword>
<evidence type="ECO:0000313" key="22">
    <source>
        <dbReference type="Proteomes" id="UP000243413"/>
    </source>
</evidence>
<dbReference type="Pfam" id="PF00593">
    <property type="entry name" value="TonB_dep_Rec_b-barrel"/>
    <property type="match status" value="1"/>
</dbReference>
<dbReference type="STRING" id="472181.SAMN05216271_0583"/>
<dbReference type="PANTHER" id="PTHR32552">
    <property type="entry name" value="FERRICHROME IRON RECEPTOR-RELATED"/>
    <property type="match status" value="1"/>
</dbReference>
<reference evidence="22" key="1">
    <citation type="submission" date="2016-10" db="EMBL/GenBank/DDBJ databases">
        <authorList>
            <person name="Varghese N."/>
            <person name="Submissions S."/>
        </authorList>
    </citation>
    <scope>NUCLEOTIDE SEQUENCE [LARGE SCALE GENOMIC DNA]</scope>
    <source>
        <strain evidence="22">JCM 14963</strain>
    </source>
</reference>
<dbReference type="AlphaFoldDB" id="A0A1H1MGY5"/>
<dbReference type="GO" id="GO:0015344">
    <property type="term" value="F:siderophore uptake transmembrane transporter activity"/>
    <property type="evidence" value="ECO:0007669"/>
    <property type="project" value="TreeGrafter"/>
</dbReference>
<proteinExistence type="inferred from homology"/>
<dbReference type="PROSITE" id="PS00430">
    <property type="entry name" value="TONB_DEPENDENT_REC_1"/>
    <property type="match status" value="1"/>
</dbReference>
<keyword evidence="13 14" id="KW-0998">Cell outer membrane</keyword>
<dbReference type="InterPro" id="IPR010916">
    <property type="entry name" value="TonB_box_CS"/>
</dbReference>
<dbReference type="GO" id="GO:0009279">
    <property type="term" value="C:cell outer membrane"/>
    <property type="evidence" value="ECO:0007669"/>
    <property type="project" value="UniProtKB-SubCell"/>
</dbReference>
<evidence type="ECO:0000256" key="17">
    <source>
        <dbReference type="RuleBase" id="RU003357"/>
    </source>
</evidence>
<dbReference type="Pfam" id="PF07715">
    <property type="entry name" value="Plug"/>
    <property type="match status" value="1"/>
</dbReference>
<feature type="domain" description="TonB-dependent receptor-like beta-barrel" evidence="19">
    <location>
        <begin position="231"/>
        <end position="681"/>
    </location>
</feature>
<dbReference type="Proteomes" id="UP000243413">
    <property type="component" value="Chromosome I"/>
</dbReference>
<evidence type="ECO:0000256" key="11">
    <source>
        <dbReference type="ARBA" id="ARBA00023136"/>
    </source>
</evidence>
<evidence type="ECO:0000256" key="1">
    <source>
        <dbReference type="ARBA" id="ARBA00004571"/>
    </source>
</evidence>
<comment type="subcellular location">
    <subcellularLocation>
        <location evidence="1 14">Cell outer membrane</location>
        <topology evidence="1 14">Multi-pass membrane protein</topology>
    </subcellularLocation>
</comment>
<feature type="domain" description="TonB-dependent receptor plug" evidence="20">
    <location>
        <begin position="58"/>
        <end position="159"/>
    </location>
</feature>
<keyword evidence="8" id="KW-0408">Iron</keyword>
<dbReference type="InterPro" id="IPR037066">
    <property type="entry name" value="Plug_dom_sf"/>
</dbReference>
<protein>
    <submittedName>
        <fullName evidence="21">Iron complex outermembrane recepter protein</fullName>
    </submittedName>
</protein>